<dbReference type="Pfam" id="PF00534">
    <property type="entry name" value="Glycos_transf_1"/>
    <property type="match status" value="1"/>
</dbReference>
<dbReference type="AlphaFoldDB" id="A0AAC9K990"/>
<evidence type="ECO:0000313" key="3">
    <source>
        <dbReference type="EMBL" id="APH53894.1"/>
    </source>
</evidence>
<proteinExistence type="predicted"/>
<dbReference type="PANTHER" id="PTHR12526">
    <property type="entry name" value="GLYCOSYLTRANSFERASE"/>
    <property type="match status" value="1"/>
</dbReference>
<protein>
    <submittedName>
        <fullName evidence="3">Glycosyltransferase</fullName>
        <ecNumber evidence="3">2.4.1.-</ecNumber>
    </submittedName>
</protein>
<dbReference type="SUPFAM" id="SSF53756">
    <property type="entry name" value="UDP-Glycosyltransferase/glycogen phosphorylase"/>
    <property type="match status" value="1"/>
</dbReference>
<dbReference type="Gene3D" id="3.40.50.2000">
    <property type="entry name" value="Glycogen Phosphorylase B"/>
    <property type="match status" value="2"/>
</dbReference>
<evidence type="ECO:0000259" key="2">
    <source>
        <dbReference type="Pfam" id="PF13439"/>
    </source>
</evidence>
<dbReference type="Proteomes" id="UP000182373">
    <property type="component" value="Chromosome"/>
</dbReference>
<name>A0AAC9K990_9PROT</name>
<dbReference type="Pfam" id="PF13439">
    <property type="entry name" value="Glyco_transf_4"/>
    <property type="match status" value="1"/>
</dbReference>
<keyword evidence="3" id="KW-0328">Glycosyltransferase</keyword>
<dbReference type="InterPro" id="IPR028098">
    <property type="entry name" value="Glyco_trans_4-like_N"/>
</dbReference>
<feature type="domain" description="Glycosyltransferase subfamily 4-like N-terminal" evidence="2">
    <location>
        <begin position="25"/>
        <end position="180"/>
    </location>
</feature>
<dbReference type="EC" id="2.4.1.-" evidence="3"/>
<dbReference type="GO" id="GO:0016757">
    <property type="term" value="F:glycosyltransferase activity"/>
    <property type="evidence" value="ECO:0007669"/>
    <property type="project" value="UniProtKB-KW"/>
</dbReference>
<dbReference type="CDD" id="cd03819">
    <property type="entry name" value="GT4_WavL-like"/>
    <property type="match status" value="1"/>
</dbReference>
<organism evidence="3 4">
    <name type="scientific">Granulibacter bethesdensis</name>
    <dbReference type="NCBI Taxonomy" id="364410"/>
    <lineage>
        <taxon>Bacteria</taxon>
        <taxon>Pseudomonadati</taxon>
        <taxon>Pseudomonadota</taxon>
        <taxon>Alphaproteobacteria</taxon>
        <taxon>Acetobacterales</taxon>
        <taxon>Acetobacteraceae</taxon>
        <taxon>Granulibacter</taxon>
    </lineage>
</organism>
<dbReference type="RefSeq" id="WP_072572080.1">
    <property type="nucleotide sequence ID" value="NZ_CP018191.1"/>
</dbReference>
<dbReference type="InterPro" id="IPR001296">
    <property type="entry name" value="Glyco_trans_1"/>
</dbReference>
<keyword evidence="3" id="KW-0808">Transferase</keyword>
<sequence length="389" mass="42427">MPDSDRADQIHTAPCVLQVLPALDVGGVERGTLEMAQAITEAGGRALVASAGGRMVPGLERRGGEHVLIPDMPAKQPFRILRNARTLERLIRQENVRLVHARSRAPAWAAYRAARRMNVPFVTTYHGVYSESFPLKRHYNAVMAKGDRVIAISHHVANLVAERHGVGPDRLRIIPRGVDPVLFDPATITGPRIQRLVQQWQLPEGDVFSLVLMPARFSRWKGQHILLDALGRLQRPDVICVFIGGDKGQQDYARSLMERAKENGIAGQIRLGGICDDMPAALSLADCVVHASLEAEPFGRTVIEAQAMGRLVIASDLGGPRETVEHGVSGLLVPPGDVEALAVALAETLALPPDVRADAGWRARQKVLARYTTDAMQRATLDVYNELLG</sequence>
<dbReference type="PANTHER" id="PTHR12526:SF638">
    <property type="entry name" value="SPORE COAT PROTEIN SA"/>
    <property type="match status" value="1"/>
</dbReference>
<accession>A0AAC9K990</accession>
<reference evidence="4" key="1">
    <citation type="submission" date="2016-11" db="EMBL/GenBank/DDBJ databases">
        <title>Comparative genomic and phenotypic analysis of Granulibacter bethesdensis clinical isolates from patients with chronic granulomatous disease.</title>
        <authorList>
            <person name="Zarember K.A."/>
            <person name="Porcella S.F."/>
            <person name="Chu J."/>
            <person name="Ding L."/>
            <person name="Dahlstrom E."/>
            <person name="Barbian K."/>
            <person name="Martens C."/>
            <person name="Sykora L."/>
            <person name="Kramer S."/>
            <person name="Pettinato A.M."/>
            <person name="Hong H."/>
            <person name="Wald G."/>
            <person name="Berg L.J."/>
            <person name="Rogge L.S."/>
            <person name="Greenberg D.E."/>
            <person name="Falcone E.L."/>
            <person name="Neves J.F."/>
            <person name="Simoes M.J."/>
            <person name="Casal M."/>
            <person name="Rodriguez-Lopez F.C."/>
            <person name="Zelazny A."/>
            <person name="Gallin J.I."/>
            <person name="Holland S.M."/>
        </authorList>
    </citation>
    <scope>NUCLEOTIDE SEQUENCE [LARGE SCALE GENOMIC DNA]</scope>
    <source>
        <strain evidence="4">NIH9.1</strain>
    </source>
</reference>
<evidence type="ECO:0000259" key="1">
    <source>
        <dbReference type="Pfam" id="PF00534"/>
    </source>
</evidence>
<feature type="domain" description="Glycosyl transferase family 1" evidence="1">
    <location>
        <begin position="209"/>
        <end position="365"/>
    </location>
</feature>
<gene>
    <name evidence="3" type="ORF">GbCGDNIH9_0649</name>
</gene>
<dbReference type="EMBL" id="CP018191">
    <property type="protein sequence ID" value="APH53894.1"/>
    <property type="molecule type" value="Genomic_DNA"/>
</dbReference>
<evidence type="ECO:0000313" key="4">
    <source>
        <dbReference type="Proteomes" id="UP000182373"/>
    </source>
</evidence>